<dbReference type="InterPro" id="IPR015421">
    <property type="entry name" value="PyrdxlP-dep_Trfase_major"/>
</dbReference>
<keyword evidence="5 7" id="KW-0663">Pyridoxal phosphate</keyword>
<evidence type="ECO:0000256" key="5">
    <source>
        <dbReference type="ARBA" id="ARBA00022898"/>
    </source>
</evidence>
<dbReference type="GO" id="GO:0009449">
    <property type="term" value="P:gamma-aminobutyric acid biosynthetic process"/>
    <property type="evidence" value="ECO:0007669"/>
    <property type="project" value="TreeGrafter"/>
</dbReference>
<dbReference type="GO" id="GO:0005737">
    <property type="term" value="C:cytoplasm"/>
    <property type="evidence" value="ECO:0007669"/>
    <property type="project" value="TreeGrafter"/>
</dbReference>
<evidence type="ECO:0000256" key="3">
    <source>
        <dbReference type="ARBA" id="ARBA00011738"/>
    </source>
</evidence>
<comment type="caution">
    <text evidence="9">The sequence shown here is derived from an EMBL/GenBank/DDBJ whole genome shotgun (WGS) entry which is preliminary data.</text>
</comment>
<dbReference type="GO" id="GO:0004351">
    <property type="term" value="F:glutamate decarboxylase activity"/>
    <property type="evidence" value="ECO:0007669"/>
    <property type="project" value="TreeGrafter"/>
</dbReference>
<dbReference type="SUPFAM" id="SSF53383">
    <property type="entry name" value="PLP-dependent transferases"/>
    <property type="match status" value="1"/>
</dbReference>
<dbReference type="OrthoDB" id="392571at2759"/>
<protein>
    <submittedName>
        <fullName evidence="9">Gad1-A protein</fullName>
    </submittedName>
</protein>
<evidence type="ECO:0000313" key="10">
    <source>
        <dbReference type="Proteomes" id="UP000605970"/>
    </source>
</evidence>
<dbReference type="FunFam" id="3.40.640.10:FF:000016">
    <property type="entry name" value="Glutamate decarboxylase like 1"/>
    <property type="match status" value="1"/>
</dbReference>
<evidence type="ECO:0000256" key="1">
    <source>
        <dbReference type="ARBA" id="ARBA00001933"/>
    </source>
</evidence>
<gene>
    <name evidence="9" type="ORF">Mgra_00004174</name>
</gene>
<comment type="similarity">
    <text evidence="2 8">Belongs to the group II decarboxylase family.</text>
</comment>
<evidence type="ECO:0000256" key="8">
    <source>
        <dbReference type="RuleBase" id="RU000382"/>
    </source>
</evidence>
<dbReference type="InterPro" id="IPR015424">
    <property type="entry name" value="PyrdxlP-dep_Trfase"/>
</dbReference>
<dbReference type="Gene3D" id="3.40.640.10">
    <property type="entry name" value="Type I PLP-dependent aspartate aminotransferase-like (Major domain)"/>
    <property type="match status" value="1"/>
</dbReference>
<dbReference type="PANTHER" id="PTHR45677:SF10">
    <property type="entry name" value="GLUTAMATE DECARBOXYLASE"/>
    <property type="match status" value="1"/>
</dbReference>
<sequence length="536" mass="61244">MVGESTNIKENIEVIQHKLQQNGPFLTGKMQENLFAIDLLPHNPRGWEETSQFLRAIVEILLEYIRQENDRTTKVLDFHQPEGMVNLIDLHIPEKPMPLDELIKSCNEVLRLGVRTGHPHFFNQLSQGLDLIAMAGEWLTATCNTNMFTYEISPVFILMEKEVTRKMIELIGWPTGDAIFSPGGAIANLYAVNAARHAVFPRAKHLGMGSIPPLCCFTSEESHYSIKSAAAVLGIGADNWLVICIFNIQTDAQGRMLPRVLEEQIIKSKEEGLFPFFVCATAGTTVYGAWDPIEEISEICKKYNLWLHVDAAWGGGILLSPEHRHKLAGIEKAKSVTWNPHKLMGSLLQCSACFVREEGLLFNVNQMSADYLFQQDKPYDVSYDTGDKAIQCGRHNDIFKLWLMWRSKGMEGYRHQINRLMDLAKYFTERIKATEGQNFEYLLLLFLDRKLYVPRSIRGVDLREKMSRLEKIAPKIKAEMMKRGTTMIGYQPDEHKKRPNFFRMVISNSGVQKNDLDFIIDEIVNLGYNLKNKEVN</sequence>
<evidence type="ECO:0000256" key="7">
    <source>
        <dbReference type="PIRSR" id="PIRSR602129-50"/>
    </source>
</evidence>
<dbReference type="InterPro" id="IPR002129">
    <property type="entry name" value="PyrdxlP-dep_de-COase"/>
</dbReference>
<evidence type="ECO:0000256" key="6">
    <source>
        <dbReference type="ARBA" id="ARBA00023239"/>
    </source>
</evidence>
<dbReference type="AlphaFoldDB" id="A0A8S9ZTS5"/>
<keyword evidence="6 8" id="KW-0456">Lyase</keyword>
<feature type="modified residue" description="N6-(pyridoxal phosphate)lysine" evidence="7">
    <location>
        <position position="342"/>
    </location>
</feature>
<dbReference type="PANTHER" id="PTHR45677">
    <property type="entry name" value="GLUTAMATE DECARBOXYLASE-RELATED"/>
    <property type="match status" value="1"/>
</dbReference>
<dbReference type="Proteomes" id="UP000605970">
    <property type="component" value="Unassembled WGS sequence"/>
</dbReference>
<evidence type="ECO:0000313" key="9">
    <source>
        <dbReference type="EMBL" id="KAF7636390.1"/>
    </source>
</evidence>
<dbReference type="Gene3D" id="3.90.1150.170">
    <property type="match status" value="1"/>
</dbReference>
<accession>A0A8S9ZTS5</accession>
<organism evidence="9 10">
    <name type="scientific">Meloidogyne graminicola</name>
    <dbReference type="NCBI Taxonomy" id="189291"/>
    <lineage>
        <taxon>Eukaryota</taxon>
        <taxon>Metazoa</taxon>
        <taxon>Ecdysozoa</taxon>
        <taxon>Nematoda</taxon>
        <taxon>Chromadorea</taxon>
        <taxon>Rhabditida</taxon>
        <taxon>Tylenchina</taxon>
        <taxon>Tylenchomorpha</taxon>
        <taxon>Tylenchoidea</taxon>
        <taxon>Meloidogynidae</taxon>
        <taxon>Meloidogyninae</taxon>
        <taxon>Meloidogyne</taxon>
    </lineage>
</organism>
<evidence type="ECO:0000256" key="4">
    <source>
        <dbReference type="ARBA" id="ARBA00022793"/>
    </source>
</evidence>
<reference evidence="9" key="1">
    <citation type="journal article" date="2020" name="Ecol. Evol.">
        <title>Genome structure and content of the rice root-knot nematode (Meloidogyne graminicola).</title>
        <authorList>
            <person name="Phan N.T."/>
            <person name="Danchin E.G.J."/>
            <person name="Klopp C."/>
            <person name="Perfus-Barbeoch L."/>
            <person name="Kozlowski D.K."/>
            <person name="Koutsovoulos G.D."/>
            <person name="Lopez-Roques C."/>
            <person name="Bouchez O."/>
            <person name="Zahm M."/>
            <person name="Besnard G."/>
            <person name="Bellafiore S."/>
        </authorList>
    </citation>
    <scope>NUCLEOTIDE SEQUENCE</scope>
    <source>
        <strain evidence="9">VN-18</strain>
    </source>
</reference>
<dbReference type="GO" id="GO:0030170">
    <property type="term" value="F:pyridoxal phosphate binding"/>
    <property type="evidence" value="ECO:0007669"/>
    <property type="project" value="InterPro"/>
</dbReference>
<comment type="cofactor">
    <cofactor evidence="1 7 8">
        <name>pyridoxal 5'-phosphate</name>
        <dbReference type="ChEBI" id="CHEBI:597326"/>
    </cofactor>
</comment>
<keyword evidence="4" id="KW-0210">Decarboxylase</keyword>
<evidence type="ECO:0000256" key="2">
    <source>
        <dbReference type="ARBA" id="ARBA00009533"/>
    </source>
</evidence>
<dbReference type="Pfam" id="PF00282">
    <property type="entry name" value="Pyridoxal_deC"/>
    <property type="match status" value="1"/>
</dbReference>
<keyword evidence="10" id="KW-1185">Reference proteome</keyword>
<comment type="subunit">
    <text evidence="3">Homodimer.</text>
</comment>
<name>A0A8S9ZTS5_9BILA</name>
<dbReference type="CDD" id="cd06450">
    <property type="entry name" value="DOPA_deC_like"/>
    <property type="match status" value="1"/>
</dbReference>
<proteinExistence type="inferred from homology"/>
<dbReference type="EMBL" id="JABEBT010000030">
    <property type="protein sequence ID" value="KAF7636390.1"/>
    <property type="molecule type" value="Genomic_DNA"/>
</dbReference>